<keyword evidence="3" id="KW-1185">Reference proteome</keyword>
<feature type="region of interest" description="Disordered" evidence="1">
    <location>
        <begin position="157"/>
        <end position="176"/>
    </location>
</feature>
<proteinExistence type="predicted"/>
<dbReference type="EMBL" id="BRZM01000011">
    <property type="protein sequence ID" value="GLD51675.1"/>
    <property type="molecule type" value="Genomic_DNA"/>
</dbReference>
<comment type="caution">
    <text evidence="2">The sequence shown here is derived from an EMBL/GenBank/DDBJ whole genome shotgun (WGS) entry which is preliminary data.</text>
</comment>
<evidence type="ECO:0000313" key="2">
    <source>
        <dbReference type="EMBL" id="GLD51675.1"/>
    </source>
</evidence>
<sequence length="232" mass="25765">MRDWFMKLPLVDQLLTWKGGIATYQNFSNGPLLALLLAIFLMENVTNRRLISSGPSKGTRWMKQLSTFMCDKVIPGGQSEIIPKATPSPQEGVQRTAPLAVGLHHWRGEAQKEWRSPAATSAASRLLHPVSLKQVEQFDPKVANRVDHGGSFERRCEQRSSGQRQAQAVKPLENQVTHDKLPKVQCSIPQENRWTVLALTAITMALQQLPVQTKIFCHGAGAEFSSMLGTSL</sequence>
<accession>A0AAD3R1M0</accession>
<dbReference type="Proteomes" id="UP001279410">
    <property type="component" value="Unassembled WGS sequence"/>
</dbReference>
<name>A0AAD3R1M0_LATJO</name>
<reference evidence="2" key="1">
    <citation type="submission" date="2022-08" db="EMBL/GenBank/DDBJ databases">
        <title>Genome sequencing of akame (Lates japonicus).</title>
        <authorList>
            <person name="Hashiguchi Y."/>
            <person name="Takahashi H."/>
        </authorList>
    </citation>
    <scope>NUCLEOTIDE SEQUENCE</scope>
    <source>
        <strain evidence="2">Kochi</strain>
    </source>
</reference>
<evidence type="ECO:0000256" key="1">
    <source>
        <dbReference type="SAM" id="MobiDB-lite"/>
    </source>
</evidence>
<evidence type="ECO:0000313" key="3">
    <source>
        <dbReference type="Proteomes" id="UP001279410"/>
    </source>
</evidence>
<organism evidence="2 3">
    <name type="scientific">Lates japonicus</name>
    <name type="common">Japanese lates</name>
    <dbReference type="NCBI Taxonomy" id="270547"/>
    <lineage>
        <taxon>Eukaryota</taxon>
        <taxon>Metazoa</taxon>
        <taxon>Chordata</taxon>
        <taxon>Craniata</taxon>
        <taxon>Vertebrata</taxon>
        <taxon>Euteleostomi</taxon>
        <taxon>Actinopterygii</taxon>
        <taxon>Neopterygii</taxon>
        <taxon>Teleostei</taxon>
        <taxon>Neoteleostei</taxon>
        <taxon>Acanthomorphata</taxon>
        <taxon>Carangaria</taxon>
        <taxon>Carangaria incertae sedis</taxon>
        <taxon>Centropomidae</taxon>
        <taxon>Lates</taxon>
    </lineage>
</organism>
<dbReference type="AlphaFoldDB" id="A0AAD3R1M0"/>
<protein>
    <submittedName>
        <fullName evidence="2">Ectoderm-neural cortex protein 1</fullName>
    </submittedName>
</protein>
<gene>
    <name evidence="2" type="ORF">AKAME5_000468800</name>
</gene>